<dbReference type="OrthoDB" id="1290266at2"/>
<dbReference type="EMBL" id="JRHH01000003">
    <property type="protein sequence ID" value="KGD68149.1"/>
    <property type="molecule type" value="Genomic_DNA"/>
</dbReference>
<name>A0A095SUX5_9FLAO</name>
<dbReference type="RefSeq" id="WP_035125778.1">
    <property type="nucleotide sequence ID" value="NZ_JRHH01000003.1"/>
</dbReference>
<evidence type="ECO:0000313" key="2">
    <source>
        <dbReference type="Proteomes" id="UP000029554"/>
    </source>
</evidence>
<dbReference type="eggNOG" id="ENOG5033I1B">
    <property type="taxonomic scope" value="Bacteria"/>
</dbReference>
<dbReference type="AlphaFoldDB" id="A0A095SUX5"/>
<proteinExistence type="predicted"/>
<keyword evidence="2" id="KW-1185">Reference proteome</keyword>
<evidence type="ECO:0000313" key="1">
    <source>
        <dbReference type="EMBL" id="KGD68149.1"/>
    </source>
</evidence>
<protein>
    <submittedName>
        <fullName evidence="1">Uncharacterized protein</fullName>
    </submittedName>
</protein>
<gene>
    <name evidence="1" type="ORF">LG45_07590</name>
</gene>
<dbReference type="STRING" id="1453498.LG45_07590"/>
<reference evidence="1 2" key="1">
    <citation type="submission" date="2014-09" db="EMBL/GenBank/DDBJ databases">
        <title>Whole Genome Shotgun of Flavobacterium aquatile LMG 4008.</title>
        <authorList>
            <person name="Gale A.N."/>
            <person name="Pipes S.E."/>
            <person name="Newman J.D."/>
        </authorList>
    </citation>
    <scope>NUCLEOTIDE SEQUENCE [LARGE SCALE GENOMIC DNA]</scope>
    <source>
        <strain evidence="1 2">LMG 4008</strain>
    </source>
</reference>
<comment type="caution">
    <text evidence="1">The sequence shown here is derived from an EMBL/GenBank/DDBJ whole genome shotgun (WGS) entry which is preliminary data.</text>
</comment>
<dbReference type="Proteomes" id="UP000029554">
    <property type="component" value="Unassembled WGS sequence"/>
</dbReference>
<sequence length="535" mass="62331">MIVVTLLSKTNKEIRNLNVLENKLVINCTKVAENANSFAIEIVFNAKIIGFRDHDYTWKDLKVDLKANEFTPKIIKLEDGNYVQANINQGIWEISKKNPYQLVWKFNPEFSKPITEYVGTTAQKRIYQASNQVVFIENPTLLFSKNGALEISRSKIPFSATACFTDHCDFDTAQNLKLQRQLFKESNIKVTKGFFLNHFSKRSDNASYQNDKDELNLWQLDGHELCYHSLSQSIKSDEESFSDFENFEAPFYSNVWIDHGFQPYNFTLFKKNSIDKSDYENQLFSKKINTLWNYIDSGSATKGVLNQLNTNHFTLNSFSKGIENFSFKTRIVQLFKNIIFHYDNDEQRVRNYIDTITHTKNVLIKRKFNSILPLIKNAIPLLKPVSKVIFFWNSEKNKPFKVAQYAPLVFKHTIAEKEFYVFQTIELVDFKKALHRQNIDSLIDEAGIFIAHTYFSVDMKHYSGKMFHSEGRFDEEVVANFHYLGSKITENKIWNPTLSELISYFEAYNQTIISVDDNGNIYLKNNPSLAIRTIH</sequence>
<accession>A0A095SUX5</accession>
<organism evidence="1 2">
    <name type="scientific">Flavobacterium aquatile LMG 4008 = ATCC 11947</name>
    <dbReference type="NCBI Taxonomy" id="1453498"/>
    <lineage>
        <taxon>Bacteria</taxon>
        <taxon>Pseudomonadati</taxon>
        <taxon>Bacteroidota</taxon>
        <taxon>Flavobacteriia</taxon>
        <taxon>Flavobacteriales</taxon>
        <taxon>Flavobacteriaceae</taxon>
        <taxon>Flavobacterium</taxon>
    </lineage>
</organism>